<sequence length="466" mass="52176">MKGIRARIDGWISGLLRSRAGFAWKWLFLMLAGGWMIYSNPFGIGAATDRASEQAIYRMTSGWYDSEPGQRSILVVLFNDRSIDNLYPAFWQANDWPLSYLDQVNLLSILMEQNPQALFYDVMWMKRRSVDPSFERAMQKLERTQQLTGVPLLLASGTVDGPLEPELAERLQRFAEPVINGWEAVGDYYPLQVQGRTTAAMALYQHYCEEVGCAPTADAFSVPMSVRWSSIPAPALVEHRRDQCRQTDSGLVSALLALPVKLFEGAFQSFIDSSEVPVCAPQRVLYADELMALARSPDPEQRQQLHDWINGSLVLVGGQIEGLHDYVVSPVHGTLPGVFFHAMALDNLMASGEGYIRDGARAQPLLLLFWGIFCMALIALRSGRARAIGWTRRLGDSYWLLGGGFVLLMLVFSYGWLHLAPAGWISLLAMGWAGMLLLERLDRHSPYPDPYQDPSPDPINQEGESR</sequence>
<dbReference type="Proteomes" id="UP000236745">
    <property type="component" value="Unassembled WGS sequence"/>
</dbReference>
<feature type="region of interest" description="Disordered" evidence="1">
    <location>
        <begin position="447"/>
        <end position="466"/>
    </location>
</feature>
<keyword evidence="2" id="KW-0812">Transmembrane</keyword>
<evidence type="ECO:0000259" key="3">
    <source>
        <dbReference type="SMART" id="SM01080"/>
    </source>
</evidence>
<feature type="transmembrane region" description="Helical" evidence="2">
    <location>
        <begin position="365"/>
        <end position="385"/>
    </location>
</feature>
<feature type="transmembrane region" description="Helical" evidence="2">
    <location>
        <begin position="21"/>
        <end position="38"/>
    </location>
</feature>
<dbReference type="InterPro" id="IPR007890">
    <property type="entry name" value="CHASE2"/>
</dbReference>
<evidence type="ECO:0000256" key="2">
    <source>
        <dbReference type="SAM" id="Phobius"/>
    </source>
</evidence>
<dbReference type="Pfam" id="PF05226">
    <property type="entry name" value="CHASE2"/>
    <property type="match status" value="1"/>
</dbReference>
<dbReference type="RefSeq" id="WP_104002718.1">
    <property type="nucleotide sequence ID" value="NZ_FNVQ01000001.1"/>
</dbReference>
<dbReference type="AlphaFoldDB" id="A0A1H5YQ02"/>
<keyword evidence="5" id="KW-1185">Reference proteome</keyword>
<feature type="domain" description="CHASE2" evidence="3">
    <location>
        <begin position="48"/>
        <end position="379"/>
    </location>
</feature>
<feature type="compositionally biased region" description="Pro residues" evidence="1">
    <location>
        <begin position="447"/>
        <end position="457"/>
    </location>
</feature>
<evidence type="ECO:0000256" key="1">
    <source>
        <dbReference type="SAM" id="MobiDB-lite"/>
    </source>
</evidence>
<feature type="transmembrane region" description="Helical" evidence="2">
    <location>
        <begin position="397"/>
        <end position="416"/>
    </location>
</feature>
<name>A0A1H5YQ02_9GAMM</name>
<dbReference type="SMART" id="SM01080">
    <property type="entry name" value="CHASE2"/>
    <property type="match status" value="1"/>
</dbReference>
<organism evidence="4 5">
    <name type="scientific">Marinobacterium lutimaris</name>
    <dbReference type="NCBI Taxonomy" id="568106"/>
    <lineage>
        <taxon>Bacteria</taxon>
        <taxon>Pseudomonadati</taxon>
        <taxon>Pseudomonadota</taxon>
        <taxon>Gammaproteobacteria</taxon>
        <taxon>Oceanospirillales</taxon>
        <taxon>Oceanospirillaceae</taxon>
        <taxon>Marinobacterium</taxon>
    </lineage>
</organism>
<protein>
    <submittedName>
        <fullName evidence="4">CHASE2 domain-containing protein</fullName>
    </submittedName>
</protein>
<gene>
    <name evidence="4" type="ORF">SAMN05444390_1011849</name>
</gene>
<evidence type="ECO:0000313" key="5">
    <source>
        <dbReference type="Proteomes" id="UP000236745"/>
    </source>
</evidence>
<accession>A0A1H5YQ02</accession>
<evidence type="ECO:0000313" key="4">
    <source>
        <dbReference type="EMBL" id="SEG26181.1"/>
    </source>
</evidence>
<keyword evidence="2" id="KW-1133">Transmembrane helix</keyword>
<proteinExistence type="predicted"/>
<reference evidence="4 5" key="1">
    <citation type="submission" date="2016-10" db="EMBL/GenBank/DDBJ databases">
        <authorList>
            <person name="de Groot N.N."/>
        </authorList>
    </citation>
    <scope>NUCLEOTIDE SEQUENCE [LARGE SCALE GENOMIC DNA]</scope>
    <source>
        <strain evidence="4 5">DSM 22012</strain>
    </source>
</reference>
<keyword evidence="2" id="KW-0472">Membrane</keyword>
<dbReference type="OrthoDB" id="7348688at2"/>
<dbReference type="EMBL" id="FNVQ01000001">
    <property type="protein sequence ID" value="SEG26181.1"/>
    <property type="molecule type" value="Genomic_DNA"/>
</dbReference>